<dbReference type="InterPro" id="IPR042219">
    <property type="entry name" value="AAA_lid_11_sf"/>
</dbReference>
<comment type="caution">
    <text evidence="4">The sequence shown here is derived from an EMBL/GenBank/DDBJ whole genome shotgun (WGS) entry which is preliminary data.</text>
</comment>
<evidence type="ECO:0000259" key="3">
    <source>
        <dbReference type="Pfam" id="PF18199"/>
    </source>
</evidence>
<gene>
    <name evidence="4" type="ORF">EVOR1521_LOCUS30570</name>
</gene>
<feature type="domain" description="Dynein heavy chain AAA lid" evidence="2">
    <location>
        <begin position="253"/>
        <end position="344"/>
    </location>
</feature>
<dbReference type="PANTHER" id="PTHR45703:SF36">
    <property type="entry name" value="DYNEIN HEAVY CHAIN, CYTOPLASMIC"/>
    <property type="match status" value="1"/>
</dbReference>
<evidence type="ECO:0000259" key="2">
    <source>
        <dbReference type="Pfam" id="PF18198"/>
    </source>
</evidence>
<dbReference type="InterPro" id="IPR043160">
    <property type="entry name" value="Dynein_C_barrel"/>
</dbReference>
<evidence type="ECO:0008006" key="6">
    <source>
        <dbReference type="Google" id="ProtNLM"/>
    </source>
</evidence>
<dbReference type="Gene3D" id="3.40.50.300">
    <property type="entry name" value="P-loop containing nucleotide triphosphate hydrolases"/>
    <property type="match status" value="1"/>
</dbReference>
<dbReference type="GO" id="GO:0030286">
    <property type="term" value="C:dynein complex"/>
    <property type="evidence" value="ECO:0007669"/>
    <property type="project" value="InterPro"/>
</dbReference>
<evidence type="ECO:0000313" key="4">
    <source>
        <dbReference type="EMBL" id="CAJ1409484.1"/>
    </source>
</evidence>
<evidence type="ECO:0000313" key="5">
    <source>
        <dbReference type="Proteomes" id="UP001178507"/>
    </source>
</evidence>
<dbReference type="GO" id="GO:0045505">
    <property type="term" value="F:dynein intermediate chain binding"/>
    <property type="evidence" value="ECO:0007669"/>
    <property type="project" value="InterPro"/>
</dbReference>
<sequence length="740" mass="83944">MYIQYEQEMNWEGLSSFEQLLLLKVLQPDFAVHAVRGFVAEELGESVLDIQPLLADQAVEELQEFQGQTRPLLLVLPSASGGASRSILDELKVIVERRRQADARRSFQLLVSSALRESCLQSVREAAAEGAILVVTELQLASEHWLGCLELLMEELCMSSLHVSSPERNEGPVVCSSVSRSLSAHVRESRDFRLILCVEGFVALPTSMLQMCQKVAVLPPSGVRTRLRQLAQRVDWEPESSPGRPSDERRAGWRRNLFSLCLFHAVLCERSRYNCFYAAAYDFGASFRSACGFMRTAWSQESDPPWDLLLHFIRTQSHGAQVAESWDRQQLGACMLRFMGPAAGTLALAARLAHKEEGSDSEEERQSAELQTLRARCVSQYLDFQLDPELPGSEAAAKCITELPEATTAELFGCHPREDKALDAKRSDQVLSLLAALRPAAEAGASDIQQLFKVEDLLSELPVFNPALDQEIQVSPRGKRSLERRKEATDPLLAQVLRQELFSLRELLAKLRRDLRRLHEMMSAKLQLSEDMQELLDHILANSMPDTWRRISFPSARPLASWAFSLKMRLQWLEAAWSEMQARNEPFCWRLDLFWRPQQLLLSSLRSFCSQKLLPLAQCSFRHKVLAHLTEEEDVQDRPSSGLYICGPFLRGASWDRRRGALVDGKMDEFFYRMPVMHFIPTKDQRQLRNRCPVPFFQADRGPWKSNGRDANFIAQVFLHAADPNDWLLKGVALFCEAAS</sequence>
<dbReference type="InterPro" id="IPR026983">
    <property type="entry name" value="DHC"/>
</dbReference>
<feature type="domain" description="Dynein heavy chain C-terminal" evidence="3">
    <location>
        <begin position="426"/>
        <end position="736"/>
    </location>
</feature>
<reference evidence="4" key="1">
    <citation type="submission" date="2023-08" db="EMBL/GenBank/DDBJ databases">
        <authorList>
            <person name="Chen Y."/>
            <person name="Shah S."/>
            <person name="Dougan E. K."/>
            <person name="Thang M."/>
            <person name="Chan C."/>
        </authorList>
    </citation>
    <scope>NUCLEOTIDE SEQUENCE</scope>
</reference>
<name>A0AA36JPQ3_9DINO</name>
<dbReference type="InterPro" id="IPR041228">
    <property type="entry name" value="Dynein_C"/>
</dbReference>
<dbReference type="Proteomes" id="UP001178507">
    <property type="component" value="Unassembled WGS sequence"/>
</dbReference>
<protein>
    <recommendedName>
        <fullName evidence="6">Dynein heavy chain</fullName>
    </recommendedName>
</protein>
<dbReference type="PANTHER" id="PTHR45703">
    <property type="entry name" value="DYNEIN HEAVY CHAIN"/>
    <property type="match status" value="1"/>
</dbReference>
<evidence type="ECO:0000256" key="1">
    <source>
        <dbReference type="SAM" id="Coils"/>
    </source>
</evidence>
<accession>A0AA36JPQ3</accession>
<feature type="coiled-coil region" evidence="1">
    <location>
        <begin position="494"/>
        <end position="521"/>
    </location>
</feature>
<keyword evidence="1" id="KW-0175">Coiled coil</keyword>
<proteinExistence type="predicted"/>
<dbReference type="Pfam" id="PF18199">
    <property type="entry name" value="Dynein_C"/>
    <property type="match status" value="1"/>
</dbReference>
<dbReference type="GO" id="GO:0051959">
    <property type="term" value="F:dynein light intermediate chain binding"/>
    <property type="evidence" value="ECO:0007669"/>
    <property type="project" value="InterPro"/>
</dbReference>
<keyword evidence="5" id="KW-1185">Reference proteome</keyword>
<dbReference type="AlphaFoldDB" id="A0AA36JPQ3"/>
<dbReference type="InterPro" id="IPR041658">
    <property type="entry name" value="AAA_lid_11"/>
</dbReference>
<dbReference type="Gene3D" id="1.20.1270.280">
    <property type="match status" value="1"/>
</dbReference>
<dbReference type="Gene3D" id="1.10.8.720">
    <property type="entry name" value="Region D6 of dynein motor"/>
    <property type="match status" value="1"/>
</dbReference>
<organism evidence="4 5">
    <name type="scientific">Effrenium voratum</name>
    <dbReference type="NCBI Taxonomy" id="2562239"/>
    <lineage>
        <taxon>Eukaryota</taxon>
        <taxon>Sar</taxon>
        <taxon>Alveolata</taxon>
        <taxon>Dinophyceae</taxon>
        <taxon>Suessiales</taxon>
        <taxon>Symbiodiniaceae</taxon>
        <taxon>Effrenium</taxon>
    </lineage>
</organism>
<dbReference type="InterPro" id="IPR027417">
    <property type="entry name" value="P-loop_NTPase"/>
</dbReference>
<dbReference type="EMBL" id="CAUJNA010003771">
    <property type="protein sequence ID" value="CAJ1409484.1"/>
    <property type="molecule type" value="Genomic_DNA"/>
</dbReference>
<dbReference type="Pfam" id="PF18198">
    <property type="entry name" value="AAA_lid_11"/>
    <property type="match status" value="1"/>
</dbReference>
<dbReference type="Gene3D" id="3.10.490.20">
    <property type="match status" value="1"/>
</dbReference>
<dbReference type="GO" id="GO:0007018">
    <property type="term" value="P:microtubule-based movement"/>
    <property type="evidence" value="ECO:0007669"/>
    <property type="project" value="InterPro"/>
</dbReference>